<sequence>MLTISELAKYAGVTVRAVRHYHAKGLLPEPERDHSGYRRYDAVAVIDLIRIRTLADAGVPLTRVRELVQADDDQFAAAVAEIDDRLRAEIAQRQQQRERIAQLVAGDRLTLPSEVVDYLDRLRALGVDERIVKAERDGWILLAAQSPEQVPEWMARKQRQLTDPQLISFYEVLSQALDRTEDDPKLVELADEFAAYLTRLAADHGERYLNDTDLDRPLADLMDTLVLDTVPPARRLMGLLEQRGWTGWTEVSPTRRPG</sequence>
<dbReference type="InterPro" id="IPR047057">
    <property type="entry name" value="MerR_fam"/>
</dbReference>
<organism evidence="3">
    <name type="scientific">Kribbella sp. HUAS MG21</name>
    <dbReference type="NCBI Taxonomy" id="3160966"/>
    <lineage>
        <taxon>Bacteria</taxon>
        <taxon>Bacillati</taxon>
        <taxon>Actinomycetota</taxon>
        <taxon>Actinomycetes</taxon>
        <taxon>Propionibacteriales</taxon>
        <taxon>Kribbellaceae</taxon>
        <taxon>Kribbella</taxon>
    </lineage>
</organism>
<dbReference type="PANTHER" id="PTHR30204">
    <property type="entry name" value="REDOX-CYCLING DRUG-SENSING TRANSCRIPTIONAL ACTIVATOR SOXR"/>
    <property type="match status" value="1"/>
</dbReference>
<dbReference type="Gene3D" id="1.10.1660.10">
    <property type="match status" value="1"/>
</dbReference>
<dbReference type="PROSITE" id="PS50937">
    <property type="entry name" value="HTH_MERR_2"/>
    <property type="match status" value="1"/>
</dbReference>
<dbReference type="InterPro" id="IPR009061">
    <property type="entry name" value="DNA-bd_dom_put_sf"/>
</dbReference>
<dbReference type="InterPro" id="IPR000551">
    <property type="entry name" value="MerR-type_HTH_dom"/>
</dbReference>
<dbReference type="GO" id="GO:0003700">
    <property type="term" value="F:DNA-binding transcription factor activity"/>
    <property type="evidence" value="ECO:0007669"/>
    <property type="project" value="InterPro"/>
</dbReference>
<protein>
    <submittedName>
        <fullName evidence="3">MerR family transcriptional regulator</fullName>
    </submittedName>
</protein>
<dbReference type="AlphaFoldDB" id="A0AAU7TCX5"/>
<name>A0AAU7TCX5_9ACTN</name>
<evidence type="ECO:0000259" key="2">
    <source>
        <dbReference type="PROSITE" id="PS50937"/>
    </source>
</evidence>
<evidence type="ECO:0000256" key="1">
    <source>
        <dbReference type="ARBA" id="ARBA00023125"/>
    </source>
</evidence>
<feature type="domain" description="HTH merR-type" evidence="2">
    <location>
        <begin position="1"/>
        <end position="70"/>
    </location>
</feature>
<dbReference type="RefSeq" id="WP_350277432.1">
    <property type="nucleotide sequence ID" value="NZ_CP158165.1"/>
</dbReference>
<proteinExistence type="predicted"/>
<dbReference type="CDD" id="cd00592">
    <property type="entry name" value="HTH_MerR-like"/>
    <property type="match status" value="1"/>
</dbReference>
<accession>A0AAU7TCX5</accession>
<evidence type="ECO:0000313" key="3">
    <source>
        <dbReference type="EMBL" id="XBV24611.1"/>
    </source>
</evidence>
<dbReference type="PRINTS" id="PR00040">
    <property type="entry name" value="HTHMERR"/>
</dbReference>
<gene>
    <name evidence="3" type="ORF">ABN611_39425</name>
</gene>
<keyword evidence="1" id="KW-0238">DNA-binding</keyword>
<reference evidence="3" key="1">
    <citation type="submission" date="2024-06" db="EMBL/GenBank/DDBJ databases">
        <title>Kribbella sp. strain HUAS MG21 genome sequences.</title>
        <authorList>
            <person name="Mo P."/>
        </authorList>
    </citation>
    <scope>NUCLEOTIDE SEQUENCE</scope>
    <source>
        <strain evidence="3">HUAS MG21</strain>
    </source>
</reference>
<dbReference type="EMBL" id="CP158165">
    <property type="protein sequence ID" value="XBV24611.1"/>
    <property type="molecule type" value="Genomic_DNA"/>
</dbReference>
<dbReference type="SUPFAM" id="SSF46955">
    <property type="entry name" value="Putative DNA-binding domain"/>
    <property type="match status" value="1"/>
</dbReference>
<dbReference type="Pfam" id="PF00376">
    <property type="entry name" value="MerR"/>
    <property type="match status" value="1"/>
</dbReference>
<dbReference type="GO" id="GO:0003677">
    <property type="term" value="F:DNA binding"/>
    <property type="evidence" value="ECO:0007669"/>
    <property type="project" value="UniProtKB-KW"/>
</dbReference>
<dbReference type="SMART" id="SM00422">
    <property type="entry name" value="HTH_MERR"/>
    <property type="match status" value="1"/>
</dbReference>
<dbReference type="PANTHER" id="PTHR30204:SF93">
    <property type="entry name" value="HTH MERR-TYPE DOMAIN-CONTAINING PROTEIN"/>
    <property type="match status" value="1"/>
</dbReference>